<dbReference type="AlphaFoldDB" id="A0A2N5RX42"/>
<sequence length="191" mass="21869">MCMGPAVPSRAPSYSEPIRQAVSQPTVPCPGTPFIQNVRTDWSMSGLQSFAFEWIKPTAAQGVRWSAFLTSHPREPNCKYRQAKCSYCHQVFVREEPARLYRHIKKVCLKIPESNKSQYLNRVGSVKTEMDSRNPFPYQRGHRHVGKLLCSARGYYHQSHTQSKQHHTLLGRMDRCCGSFILLLDGPTTMR</sequence>
<protein>
    <recommendedName>
        <fullName evidence="3">BED-type domain-containing protein</fullName>
    </recommendedName>
</protein>
<evidence type="ECO:0000313" key="1">
    <source>
        <dbReference type="EMBL" id="PLW05569.1"/>
    </source>
</evidence>
<evidence type="ECO:0000313" key="2">
    <source>
        <dbReference type="Proteomes" id="UP000235388"/>
    </source>
</evidence>
<dbReference type="EMBL" id="PGCJ01001420">
    <property type="protein sequence ID" value="PLW05569.1"/>
    <property type="molecule type" value="Genomic_DNA"/>
</dbReference>
<proteinExistence type="predicted"/>
<name>A0A2N5RX42_9BASI</name>
<evidence type="ECO:0008006" key="3">
    <source>
        <dbReference type="Google" id="ProtNLM"/>
    </source>
</evidence>
<dbReference type="STRING" id="200324.A0A2N5RX42"/>
<reference evidence="1 2" key="1">
    <citation type="submission" date="2017-11" db="EMBL/GenBank/DDBJ databases">
        <title>De novo assembly and phasing of dikaryotic genomes from two isolates of Puccinia coronata f. sp. avenae, the causal agent of oat crown rust.</title>
        <authorList>
            <person name="Miller M.E."/>
            <person name="Zhang Y."/>
            <person name="Omidvar V."/>
            <person name="Sperschneider J."/>
            <person name="Schwessinger B."/>
            <person name="Raley C."/>
            <person name="Palmer J.M."/>
            <person name="Garnica D."/>
            <person name="Upadhyaya N."/>
            <person name="Rathjen J."/>
            <person name="Taylor J.M."/>
            <person name="Park R.F."/>
            <person name="Dodds P.N."/>
            <person name="Hirsch C.D."/>
            <person name="Kianian S.F."/>
            <person name="Figueroa M."/>
        </authorList>
    </citation>
    <scope>NUCLEOTIDE SEQUENCE [LARGE SCALE GENOMIC DNA]</scope>
    <source>
        <strain evidence="1">12NC29</strain>
    </source>
</reference>
<accession>A0A2N5RX42</accession>
<dbReference type="Proteomes" id="UP000235388">
    <property type="component" value="Unassembled WGS sequence"/>
</dbReference>
<organism evidence="1 2">
    <name type="scientific">Puccinia coronata f. sp. avenae</name>
    <dbReference type="NCBI Taxonomy" id="200324"/>
    <lineage>
        <taxon>Eukaryota</taxon>
        <taxon>Fungi</taxon>
        <taxon>Dikarya</taxon>
        <taxon>Basidiomycota</taxon>
        <taxon>Pucciniomycotina</taxon>
        <taxon>Pucciniomycetes</taxon>
        <taxon>Pucciniales</taxon>
        <taxon>Pucciniaceae</taxon>
        <taxon>Puccinia</taxon>
    </lineage>
</organism>
<gene>
    <name evidence="1" type="ORF">PCANC_26734</name>
</gene>
<keyword evidence="2" id="KW-1185">Reference proteome</keyword>
<comment type="caution">
    <text evidence="1">The sequence shown here is derived from an EMBL/GenBank/DDBJ whole genome shotgun (WGS) entry which is preliminary data.</text>
</comment>